<dbReference type="AlphaFoldDB" id="A0A0C1C8S3"/>
<gene>
    <name evidence="4" type="primary">dsbH</name>
    <name evidence="4" type="ORF">DB43_GG00190</name>
</gene>
<dbReference type="PATRIC" id="fig|83552.4.peg.1403"/>
<dbReference type="SUPFAM" id="SSF52833">
    <property type="entry name" value="Thioredoxin-like"/>
    <property type="match status" value="1"/>
</dbReference>
<dbReference type="Proteomes" id="UP000031307">
    <property type="component" value="Unassembled WGS sequence"/>
</dbReference>
<accession>A0A0C1C8S3</accession>
<organism evidence="4 5">
    <name type="scientific">Parachlamydia acanthamoebae</name>
    <dbReference type="NCBI Taxonomy" id="83552"/>
    <lineage>
        <taxon>Bacteria</taxon>
        <taxon>Pseudomonadati</taxon>
        <taxon>Chlamydiota</taxon>
        <taxon>Chlamydiia</taxon>
        <taxon>Parachlamydiales</taxon>
        <taxon>Parachlamydiaceae</taxon>
        <taxon>Parachlamydia</taxon>
    </lineage>
</organism>
<dbReference type="Pfam" id="PF13098">
    <property type="entry name" value="Thioredoxin_2"/>
    <property type="match status" value="1"/>
</dbReference>
<dbReference type="Gene3D" id="3.40.30.10">
    <property type="entry name" value="Glutaredoxin"/>
    <property type="match status" value="1"/>
</dbReference>
<dbReference type="PANTHER" id="PTHR15337">
    <property type="entry name" value="ANTERIOR GRADIENT PROTEIN-RELATED"/>
    <property type="match status" value="1"/>
</dbReference>
<evidence type="ECO:0000313" key="4">
    <source>
        <dbReference type="EMBL" id="KIA77440.1"/>
    </source>
</evidence>
<dbReference type="PANTHER" id="PTHR15337:SF11">
    <property type="entry name" value="THIOREDOXIN DOMAIN-CONTAINING PROTEIN"/>
    <property type="match status" value="1"/>
</dbReference>
<name>A0A0C1C8S3_9BACT</name>
<dbReference type="EC" id="1.8.-.-" evidence="4"/>
<sequence>MKASVLKLQGVEMMKQLSFILLTALAFCWLSSAQAATATSQIHWHENYADAAKLSASTGKPIFLLFTGSDWCTYCIKLENEVFATPEFSQDLANRLIFVKLDYPPKASVPPQIKEQNEALKRKFNIQGFPTVILLDSKGGQIGVTGYKTGGGKSYADHIQKLLNNHSAYLQKMNTAESQKLSKAA</sequence>
<reference evidence="4 5" key="1">
    <citation type="journal article" date="2014" name="Mol. Biol. Evol.">
        <title>Massive expansion of Ubiquitination-related gene families within the Chlamydiae.</title>
        <authorList>
            <person name="Domman D."/>
            <person name="Collingro A."/>
            <person name="Lagkouvardos I."/>
            <person name="Gehre L."/>
            <person name="Weinmaier T."/>
            <person name="Rattei T."/>
            <person name="Subtil A."/>
            <person name="Horn M."/>
        </authorList>
    </citation>
    <scope>NUCLEOTIDE SEQUENCE [LARGE SCALE GENOMIC DNA]</scope>
    <source>
        <strain evidence="4 5">OEW1</strain>
    </source>
</reference>
<evidence type="ECO:0000256" key="2">
    <source>
        <dbReference type="SAM" id="SignalP"/>
    </source>
</evidence>
<evidence type="ECO:0000313" key="5">
    <source>
        <dbReference type="Proteomes" id="UP000031307"/>
    </source>
</evidence>
<feature type="domain" description="Thioredoxin" evidence="3">
    <location>
        <begin position="30"/>
        <end position="168"/>
    </location>
</feature>
<dbReference type="InterPro" id="IPR036249">
    <property type="entry name" value="Thioredoxin-like_sf"/>
</dbReference>
<evidence type="ECO:0000259" key="3">
    <source>
        <dbReference type="PROSITE" id="PS51352"/>
    </source>
</evidence>
<dbReference type="InterPro" id="IPR051099">
    <property type="entry name" value="AGR/TXD"/>
</dbReference>
<feature type="signal peptide" evidence="2">
    <location>
        <begin position="1"/>
        <end position="35"/>
    </location>
</feature>
<dbReference type="GO" id="GO:0016491">
    <property type="term" value="F:oxidoreductase activity"/>
    <property type="evidence" value="ECO:0007669"/>
    <property type="project" value="UniProtKB-KW"/>
</dbReference>
<feature type="chain" id="PRO_5002147660" evidence="2">
    <location>
        <begin position="36"/>
        <end position="185"/>
    </location>
</feature>
<dbReference type="PROSITE" id="PS51352">
    <property type="entry name" value="THIOREDOXIN_2"/>
    <property type="match status" value="1"/>
</dbReference>
<evidence type="ECO:0000256" key="1">
    <source>
        <dbReference type="ARBA" id="ARBA00022729"/>
    </source>
</evidence>
<dbReference type="EMBL" id="JSAM01000076">
    <property type="protein sequence ID" value="KIA77440.1"/>
    <property type="molecule type" value="Genomic_DNA"/>
</dbReference>
<protein>
    <submittedName>
        <fullName evidence="4">Disulfide bond reductase DsbH</fullName>
        <ecNumber evidence="4">1.8.-.-</ecNumber>
    </submittedName>
</protein>
<keyword evidence="1 2" id="KW-0732">Signal</keyword>
<keyword evidence="4" id="KW-0560">Oxidoreductase</keyword>
<dbReference type="InterPro" id="IPR012336">
    <property type="entry name" value="Thioredoxin-like_fold"/>
</dbReference>
<dbReference type="InterPro" id="IPR013766">
    <property type="entry name" value="Thioredoxin_domain"/>
</dbReference>
<comment type="caution">
    <text evidence="4">The sequence shown here is derived from an EMBL/GenBank/DDBJ whole genome shotgun (WGS) entry which is preliminary data.</text>
</comment>
<proteinExistence type="predicted"/>